<dbReference type="SUPFAM" id="SSF54427">
    <property type="entry name" value="NTF2-like"/>
    <property type="match status" value="1"/>
</dbReference>
<feature type="domain" description="Tim44-like" evidence="7">
    <location>
        <begin position="88"/>
        <end position="234"/>
    </location>
</feature>
<dbReference type="InterPro" id="IPR007379">
    <property type="entry name" value="Tim44-like_dom"/>
</dbReference>
<dbReference type="PANTHER" id="PTHR10721">
    <property type="entry name" value="MITOCHONDRIAL IMPORT INNER MEMBRANE TRANSLOCASE SUBUNIT TIM44"/>
    <property type="match status" value="1"/>
</dbReference>
<dbReference type="PIRSF" id="PIRSF031890">
    <property type="entry name" value="UCP031890_transporter_Tim44"/>
    <property type="match status" value="1"/>
</dbReference>
<gene>
    <name evidence="8" type="ORF">P2G67_05980</name>
</gene>
<accession>A0ABT5YKV8</accession>
<dbReference type="Gene3D" id="3.10.450.240">
    <property type="match status" value="1"/>
</dbReference>
<feature type="compositionally biased region" description="Basic and acidic residues" evidence="5">
    <location>
        <begin position="31"/>
        <end position="65"/>
    </location>
</feature>
<comment type="subcellular location">
    <subcellularLocation>
        <location evidence="1">Membrane</location>
    </subcellularLocation>
</comment>
<organism evidence="8 9">
    <name type="scientific">Aquibaculum arenosum</name>
    <dbReference type="NCBI Taxonomy" id="3032591"/>
    <lineage>
        <taxon>Bacteria</taxon>
        <taxon>Pseudomonadati</taxon>
        <taxon>Pseudomonadota</taxon>
        <taxon>Alphaproteobacteria</taxon>
        <taxon>Rhodospirillales</taxon>
        <taxon>Rhodovibrionaceae</taxon>
        <taxon>Aquibaculum</taxon>
    </lineage>
</organism>
<reference evidence="8 9" key="1">
    <citation type="submission" date="2023-03" db="EMBL/GenBank/DDBJ databases">
        <title>Fodinicurvata sp. CAU 1616 isolated from sea sendiment.</title>
        <authorList>
            <person name="Kim W."/>
        </authorList>
    </citation>
    <scope>NUCLEOTIDE SEQUENCE [LARGE SCALE GENOMIC DNA]</scope>
    <source>
        <strain evidence="8 9">CAU 1616</strain>
    </source>
</reference>
<dbReference type="Pfam" id="PF04280">
    <property type="entry name" value="Tim44"/>
    <property type="match status" value="1"/>
</dbReference>
<dbReference type="Proteomes" id="UP001215503">
    <property type="component" value="Unassembled WGS sequence"/>
</dbReference>
<dbReference type="InterPro" id="IPR016985">
    <property type="entry name" value="UCP031890_Tim44-rel"/>
</dbReference>
<feature type="region of interest" description="Disordered" evidence="5">
    <location>
        <begin position="31"/>
        <end position="85"/>
    </location>
</feature>
<dbReference type="InterPro" id="IPR039544">
    <property type="entry name" value="Tim44-like"/>
</dbReference>
<dbReference type="InterPro" id="IPR032710">
    <property type="entry name" value="NTF2-like_dom_sf"/>
</dbReference>
<evidence type="ECO:0000259" key="7">
    <source>
        <dbReference type="SMART" id="SM00978"/>
    </source>
</evidence>
<evidence type="ECO:0000256" key="4">
    <source>
        <dbReference type="ARBA" id="ARBA00023136"/>
    </source>
</evidence>
<keyword evidence="4 6" id="KW-0472">Membrane</keyword>
<sequence>MGEGSQLLDIILFAAIAAFLVLRLRNVLGRRTGDESRPDFDPFKQRPEQKSGQEQDADRQPDDKVIPLPGNGRRPQEAPSMADANDPVSAGVIQIRLADSNFDPDGFLQGARAAFEMIVTAFAQGDKDTLRSLLADDVYNDFSRAIEERASEDQTLDTTLVSIQHPEIIEAEMQGNTAFVTVKIVSEQVNVTRDSEGRIIEGDPSDVVRLTDIWTFARNTRSRDPNWALVATSSPN</sequence>
<evidence type="ECO:0000313" key="8">
    <source>
        <dbReference type="EMBL" id="MDF2095519.1"/>
    </source>
</evidence>
<dbReference type="SMART" id="SM00978">
    <property type="entry name" value="Tim44"/>
    <property type="match status" value="1"/>
</dbReference>
<evidence type="ECO:0000256" key="6">
    <source>
        <dbReference type="SAM" id="Phobius"/>
    </source>
</evidence>
<evidence type="ECO:0000256" key="5">
    <source>
        <dbReference type="SAM" id="MobiDB-lite"/>
    </source>
</evidence>
<dbReference type="NCBIfam" id="NF033779">
    <property type="entry name" value="Tim44_TimA_adap"/>
    <property type="match status" value="1"/>
</dbReference>
<dbReference type="EMBL" id="JARHUD010000003">
    <property type="protein sequence ID" value="MDF2095519.1"/>
    <property type="molecule type" value="Genomic_DNA"/>
</dbReference>
<protein>
    <submittedName>
        <fullName evidence="8">Tim44/TimA family putative adaptor protein</fullName>
    </submittedName>
</protein>
<evidence type="ECO:0000256" key="2">
    <source>
        <dbReference type="ARBA" id="ARBA00009597"/>
    </source>
</evidence>
<evidence type="ECO:0000256" key="3">
    <source>
        <dbReference type="ARBA" id="ARBA00022946"/>
    </source>
</evidence>
<dbReference type="PANTHER" id="PTHR10721:SF1">
    <property type="entry name" value="MITOCHONDRIAL IMPORT INNER MEMBRANE TRANSLOCASE SUBUNIT TIM44"/>
    <property type="match status" value="1"/>
</dbReference>
<comment type="caution">
    <text evidence="8">The sequence shown here is derived from an EMBL/GenBank/DDBJ whole genome shotgun (WGS) entry which is preliminary data.</text>
</comment>
<evidence type="ECO:0000256" key="1">
    <source>
        <dbReference type="ARBA" id="ARBA00004370"/>
    </source>
</evidence>
<keyword evidence="6" id="KW-1133">Transmembrane helix</keyword>
<name>A0ABT5YKV8_9PROT</name>
<keyword evidence="6" id="KW-0812">Transmembrane</keyword>
<proteinExistence type="inferred from homology"/>
<comment type="similarity">
    <text evidence="2">Belongs to the Tim44 family.</text>
</comment>
<evidence type="ECO:0000313" key="9">
    <source>
        <dbReference type="Proteomes" id="UP001215503"/>
    </source>
</evidence>
<keyword evidence="3" id="KW-0809">Transit peptide</keyword>
<keyword evidence="9" id="KW-1185">Reference proteome</keyword>
<dbReference type="RefSeq" id="WP_275821023.1">
    <property type="nucleotide sequence ID" value="NZ_JARHUD010000003.1"/>
</dbReference>
<feature type="transmembrane region" description="Helical" evidence="6">
    <location>
        <begin position="6"/>
        <end position="24"/>
    </location>
</feature>